<evidence type="ECO:0000313" key="2">
    <source>
        <dbReference type="EMBL" id="RXR21610.1"/>
    </source>
</evidence>
<gene>
    <name evidence="2" type="ORF">EQG61_11400</name>
</gene>
<keyword evidence="1" id="KW-1133">Transmembrane helix</keyword>
<evidence type="ECO:0000256" key="1">
    <source>
        <dbReference type="SAM" id="Phobius"/>
    </source>
</evidence>
<keyword evidence="1" id="KW-0472">Membrane</keyword>
<proteinExistence type="predicted"/>
<protein>
    <submittedName>
        <fullName evidence="2">Uncharacterized protein</fullName>
    </submittedName>
</protein>
<dbReference type="Proteomes" id="UP000289857">
    <property type="component" value="Unassembled WGS sequence"/>
</dbReference>
<feature type="transmembrane region" description="Helical" evidence="1">
    <location>
        <begin position="12"/>
        <end position="35"/>
    </location>
</feature>
<feature type="transmembrane region" description="Helical" evidence="1">
    <location>
        <begin position="55"/>
        <end position="72"/>
    </location>
</feature>
<organism evidence="2 3">
    <name type="scientific">Flavobacterium stagni</name>
    <dbReference type="NCBI Taxonomy" id="2506421"/>
    <lineage>
        <taxon>Bacteria</taxon>
        <taxon>Pseudomonadati</taxon>
        <taxon>Bacteroidota</taxon>
        <taxon>Flavobacteriia</taxon>
        <taxon>Flavobacteriales</taxon>
        <taxon>Flavobacteriaceae</taxon>
        <taxon>Flavobacterium</taxon>
    </lineage>
</organism>
<reference evidence="3" key="1">
    <citation type="submission" date="2019-01" db="EMBL/GenBank/DDBJ databases">
        <title>Cytophagaceae bacterium strain CAR-16.</title>
        <authorList>
            <person name="Chen W.-M."/>
        </authorList>
    </citation>
    <scope>NUCLEOTIDE SEQUENCE [LARGE SCALE GENOMIC DNA]</scope>
    <source>
        <strain evidence="3">WWJ-16</strain>
    </source>
</reference>
<dbReference type="RefSeq" id="WP_129462070.1">
    <property type="nucleotide sequence ID" value="NZ_SBKN01000007.1"/>
</dbReference>
<evidence type="ECO:0000313" key="3">
    <source>
        <dbReference type="Proteomes" id="UP000289857"/>
    </source>
</evidence>
<dbReference type="OrthoDB" id="9814896at2"/>
<keyword evidence="3" id="KW-1185">Reference proteome</keyword>
<sequence length="374" mass="42810">MDNFLTKITVSNTLTFLYTGLCLVFPMGLLSLTVGPNRWVAQLAALYKWSDETQSTLQKVAIVFFLVVVLWATIKVTQYLDNKFNYNRKQKRIVWGLLSIGLLCSVYIFSFQPEVLTAINVNNSVDRSETAEYHFGPYPDEAKLAQLKAEKYDGVISLLHPMVVPAEPILMDKEKINAEKSGIKLISVPMLPWISKNDSSVVAIRKMARELKGKYYVHCYLGKDRANVFKNLIRKETGHTVKGVANSERRIDLKKQFERGPIFTLENEVYLTPCPTDEEMLAYILNGKINSVVSLLNPEEEGDAKILETEQTLMTRYNQFYANHPVTKKMTDAEILEKIKVIKTYRKPIVIHAFFSDNSTAKRFKELYSKDRTP</sequence>
<dbReference type="AlphaFoldDB" id="A0A4V1N2G0"/>
<dbReference type="Gene3D" id="3.90.190.10">
    <property type="entry name" value="Protein tyrosine phosphatase superfamily"/>
    <property type="match status" value="1"/>
</dbReference>
<comment type="caution">
    <text evidence="2">The sequence shown here is derived from an EMBL/GenBank/DDBJ whole genome shotgun (WGS) entry which is preliminary data.</text>
</comment>
<name>A0A4V1N2G0_9FLAO</name>
<accession>A0A4V1N2G0</accession>
<keyword evidence="1" id="KW-0812">Transmembrane</keyword>
<dbReference type="EMBL" id="SBKN01000007">
    <property type="protein sequence ID" value="RXR21610.1"/>
    <property type="molecule type" value="Genomic_DNA"/>
</dbReference>
<dbReference type="SUPFAM" id="SSF52799">
    <property type="entry name" value="(Phosphotyrosine protein) phosphatases II"/>
    <property type="match status" value="1"/>
</dbReference>
<feature type="transmembrane region" description="Helical" evidence="1">
    <location>
        <begin position="93"/>
        <end position="111"/>
    </location>
</feature>
<dbReference type="InterPro" id="IPR029021">
    <property type="entry name" value="Prot-tyrosine_phosphatase-like"/>
</dbReference>